<organism evidence="3 5">
    <name type="scientific">Candidatus Accumulibacter cognatus</name>
    <dbReference type="NCBI Taxonomy" id="2954383"/>
    <lineage>
        <taxon>Bacteria</taxon>
        <taxon>Pseudomonadati</taxon>
        <taxon>Pseudomonadota</taxon>
        <taxon>Betaproteobacteria</taxon>
        <taxon>Candidatus Accumulibacter</taxon>
    </lineage>
</organism>
<dbReference type="KEGG" id="acog:HWD57_17480"/>
<dbReference type="Proteomes" id="UP000509684">
    <property type="component" value="Chromosome"/>
</dbReference>
<evidence type="ECO:0000313" key="4">
    <source>
        <dbReference type="EMBL" id="QLH51396.1"/>
    </source>
</evidence>
<feature type="signal peptide" evidence="2">
    <location>
        <begin position="1"/>
        <end position="24"/>
    </location>
</feature>
<evidence type="ECO:0000313" key="6">
    <source>
        <dbReference type="Proteomes" id="UP000509684"/>
    </source>
</evidence>
<evidence type="ECO:0000313" key="3">
    <source>
        <dbReference type="EMBL" id="KFB76243.1"/>
    </source>
</evidence>
<evidence type="ECO:0000313" key="5">
    <source>
        <dbReference type="Proteomes" id="UP000021315"/>
    </source>
</evidence>
<reference evidence="4" key="3">
    <citation type="submission" date="2020-06" db="EMBL/GenBank/DDBJ databases">
        <authorList>
            <person name="Arumugam K."/>
            <person name="Besarab I."/>
            <person name="Haryono M."/>
            <person name="Bagci C."/>
            <person name="Beier S."/>
            <person name="Buchfink B."/>
            <person name="Gorska A."/>
            <person name="Qiu G."/>
            <person name="Huson D.H."/>
            <person name="Williams R.B."/>
        </authorList>
    </citation>
    <scope>NUCLEOTIDE SEQUENCE</scope>
    <source>
        <strain evidence="4">SSA1</strain>
    </source>
</reference>
<sequence length="140" mass="15146">MKTTITPLCIALSFALGCSTPALADPGDYRGGYRGDYRGDYRGHYSPPQHDHHRGHSSRYGWVAPAAVLAIAGIAAGVAASSYYAPRSAYVAPAEPVYVTPAQPVYVEPPSAFWNYCGSLGQYYPNVRHCPEGWQLVPAR</sequence>
<reference evidence="4 6" key="2">
    <citation type="journal article" date="2019" name="Microbiome">
        <title>Annotated bacterial chromosomes from frame-shift-corrected long-read metagenomic data.</title>
        <authorList>
            <person name="Arumugam K."/>
            <person name="Bagci C."/>
            <person name="Bessarab I."/>
            <person name="Beier S."/>
            <person name="Buchfink B."/>
            <person name="Gorska A."/>
            <person name="Qiu G."/>
            <person name="Huson D.H."/>
            <person name="Williams R.B.H."/>
        </authorList>
    </citation>
    <scope>NUCLEOTIDE SEQUENCE [LARGE SCALE GENOMIC DNA]</scope>
    <source>
        <strain evidence="4">SSA1</strain>
    </source>
</reference>
<keyword evidence="1" id="KW-0812">Transmembrane</keyword>
<reference evidence="3 5" key="1">
    <citation type="submission" date="2014-02" db="EMBL/GenBank/DDBJ databases">
        <title>Expanding our view of genomic diversity in Candidatus Accumulibacter clades.</title>
        <authorList>
            <person name="Skennerton C.T."/>
            <person name="Barr J.J."/>
            <person name="Slater F.R."/>
            <person name="Bond P.L."/>
            <person name="Tyson G.W."/>
        </authorList>
    </citation>
    <scope>NUCLEOTIDE SEQUENCE [LARGE SCALE GENOMIC DNA]</scope>
    <source>
        <strain evidence="5">SK-02</strain>
    </source>
</reference>
<dbReference type="PROSITE" id="PS51257">
    <property type="entry name" value="PROKAR_LIPOPROTEIN"/>
    <property type="match status" value="1"/>
</dbReference>
<feature type="transmembrane region" description="Helical" evidence="1">
    <location>
        <begin position="62"/>
        <end position="85"/>
    </location>
</feature>
<dbReference type="Proteomes" id="UP000021315">
    <property type="component" value="Unassembled WGS sequence"/>
</dbReference>
<keyword evidence="1" id="KW-0472">Membrane</keyword>
<accession>A0A7D5S9T1</accession>
<feature type="chain" id="PRO_5001750830" description="Lipoprotein" evidence="2">
    <location>
        <begin position="25"/>
        <end position="140"/>
    </location>
</feature>
<dbReference type="RefSeq" id="WP_034950135.1">
    <property type="nucleotide sequence ID" value="NZ_JDST02000059.1"/>
</dbReference>
<evidence type="ECO:0000256" key="1">
    <source>
        <dbReference type="SAM" id="Phobius"/>
    </source>
</evidence>
<proteinExistence type="predicted"/>
<gene>
    <name evidence="3" type="ORF">AW06_002665</name>
    <name evidence="4" type="ORF">HWD57_17480</name>
</gene>
<protein>
    <recommendedName>
        <fullName evidence="7">Lipoprotein</fullName>
    </recommendedName>
</protein>
<keyword evidence="5" id="KW-1185">Reference proteome</keyword>
<dbReference type="EMBL" id="JDST02000059">
    <property type="protein sequence ID" value="KFB76243.1"/>
    <property type="molecule type" value="Genomic_DNA"/>
</dbReference>
<keyword evidence="2" id="KW-0732">Signal</keyword>
<keyword evidence="1" id="KW-1133">Transmembrane helix</keyword>
<dbReference type="AlphaFoldDB" id="A0A080M4V9"/>
<name>A0A080M4V9_9PROT</name>
<evidence type="ECO:0000256" key="2">
    <source>
        <dbReference type="SAM" id="SignalP"/>
    </source>
</evidence>
<evidence type="ECO:0008006" key="7">
    <source>
        <dbReference type="Google" id="ProtNLM"/>
    </source>
</evidence>
<dbReference type="EMBL" id="CP058708">
    <property type="protein sequence ID" value="QLH51396.1"/>
    <property type="molecule type" value="Genomic_DNA"/>
</dbReference>
<accession>A0A080M4V9</accession>